<name>A0A0A0B7Q0_9CELL</name>
<feature type="transmembrane region" description="Helical" evidence="2">
    <location>
        <begin position="211"/>
        <end position="232"/>
    </location>
</feature>
<dbReference type="Proteomes" id="UP000029833">
    <property type="component" value="Unassembled WGS sequence"/>
</dbReference>
<accession>A0A0A0B7Q0</accession>
<dbReference type="AlphaFoldDB" id="A0A0A0B7Q0"/>
<dbReference type="EMBL" id="AXNT01000082">
    <property type="protein sequence ID" value="KGM01819.1"/>
    <property type="molecule type" value="Genomic_DNA"/>
</dbReference>
<gene>
    <name evidence="3" type="ORF">Q760_17295</name>
</gene>
<organism evidence="3 4">
    <name type="scientific">Cellulomonas cellasea DSM 20118</name>
    <dbReference type="NCBI Taxonomy" id="1408250"/>
    <lineage>
        <taxon>Bacteria</taxon>
        <taxon>Bacillati</taxon>
        <taxon>Actinomycetota</taxon>
        <taxon>Actinomycetes</taxon>
        <taxon>Micrococcales</taxon>
        <taxon>Cellulomonadaceae</taxon>
        <taxon>Cellulomonas</taxon>
    </lineage>
</organism>
<feature type="transmembrane region" description="Helical" evidence="2">
    <location>
        <begin position="128"/>
        <end position="152"/>
    </location>
</feature>
<feature type="compositionally biased region" description="Low complexity" evidence="1">
    <location>
        <begin position="13"/>
        <end position="29"/>
    </location>
</feature>
<feature type="transmembrane region" description="Helical" evidence="2">
    <location>
        <begin position="43"/>
        <end position="63"/>
    </location>
</feature>
<dbReference type="RefSeq" id="WP_034631072.1">
    <property type="nucleotide sequence ID" value="NZ_AXNT01000082.1"/>
</dbReference>
<feature type="region of interest" description="Disordered" evidence="1">
    <location>
        <begin position="1"/>
        <end position="36"/>
    </location>
</feature>
<evidence type="ECO:0000256" key="1">
    <source>
        <dbReference type="SAM" id="MobiDB-lite"/>
    </source>
</evidence>
<dbReference type="InterPro" id="IPR045393">
    <property type="entry name" value="DUF6518"/>
</dbReference>
<evidence type="ECO:0000256" key="2">
    <source>
        <dbReference type="SAM" id="Phobius"/>
    </source>
</evidence>
<keyword evidence="2" id="KW-0472">Membrane</keyword>
<reference evidence="3 4" key="1">
    <citation type="submission" date="2013-10" db="EMBL/GenBank/DDBJ databases">
        <authorList>
            <person name="Wang G."/>
            <person name="Zhuang W."/>
        </authorList>
    </citation>
    <scope>NUCLEOTIDE SEQUENCE [LARGE SCALE GENOMIC DNA]</scope>
    <source>
        <strain evidence="3 4">DSM 20118</strain>
    </source>
</reference>
<evidence type="ECO:0000313" key="3">
    <source>
        <dbReference type="EMBL" id="KGM01819.1"/>
    </source>
</evidence>
<feature type="transmembrane region" description="Helical" evidence="2">
    <location>
        <begin position="96"/>
        <end position="116"/>
    </location>
</feature>
<protein>
    <submittedName>
        <fullName evidence="3">Uncharacterized protein</fullName>
    </submittedName>
</protein>
<keyword evidence="2" id="KW-0812">Transmembrane</keyword>
<evidence type="ECO:0000313" key="4">
    <source>
        <dbReference type="Proteomes" id="UP000029833"/>
    </source>
</evidence>
<keyword evidence="4" id="KW-1185">Reference proteome</keyword>
<proteinExistence type="predicted"/>
<dbReference type="Pfam" id="PF20128">
    <property type="entry name" value="DUF6518"/>
    <property type="match status" value="1"/>
</dbReference>
<sequence>MTVISPLDRSHARAAAVRRGPAVRTTPTRAPAPLPADEPLDPLVGIALALVGGLFLGVTTQVLQGVLPGAWSTVATSVAVWSLIGAGLGSRVTGRVAPGLVGVITLLALTGGWAAAASLQGVPHSTGYLVFWSLSAVVGGVVFGTAGAWCRFGATRQRIAAAAVLGGVLCYEGLVRTFVFADQVPEGLTMVVLGIGAPLLVGRTPRERAHAAVALVPATALGLTAYLVLNLLPV</sequence>
<comment type="caution">
    <text evidence="3">The sequence shown here is derived from an EMBL/GenBank/DDBJ whole genome shotgun (WGS) entry which is preliminary data.</text>
</comment>
<keyword evidence="2" id="KW-1133">Transmembrane helix</keyword>
<feature type="transmembrane region" description="Helical" evidence="2">
    <location>
        <begin position="69"/>
        <end position="89"/>
    </location>
</feature>
<feature type="transmembrane region" description="Helical" evidence="2">
    <location>
        <begin position="159"/>
        <end position="181"/>
    </location>
</feature>